<protein>
    <submittedName>
        <fullName evidence="4">Putative pectate lyase protein</fullName>
    </submittedName>
</protein>
<keyword evidence="1" id="KW-0479">Metal-binding</keyword>
<dbReference type="KEGG" id="sta:STHERM_c04080"/>
<dbReference type="eggNOG" id="COG3866">
    <property type="taxonomic scope" value="Bacteria"/>
</dbReference>
<dbReference type="PROSITE" id="PS51257">
    <property type="entry name" value="PROKAR_LIPOPROTEIN"/>
    <property type="match status" value="1"/>
</dbReference>
<dbReference type="SMART" id="SM00710">
    <property type="entry name" value="PbH1"/>
    <property type="match status" value="4"/>
</dbReference>
<dbReference type="InterPro" id="IPR012334">
    <property type="entry name" value="Pectin_lyas_fold"/>
</dbReference>
<dbReference type="InterPro" id="IPR006626">
    <property type="entry name" value="PbH1"/>
</dbReference>
<dbReference type="HOGENOM" id="CLU_036782_1_0_12"/>
<evidence type="ECO:0000256" key="1">
    <source>
        <dbReference type="ARBA" id="ARBA00022723"/>
    </source>
</evidence>
<dbReference type="Proteomes" id="UP000001296">
    <property type="component" value="Chromosome"/>
</dbReference>
<sequence>MKKKWSVPMCILSVLMLLFSGCVSSPQGGARVSEEAEMPQSIEEELAALGYEYPVEDFSDIPAAGEKVFPNAVGFGIYTRAGRGGKIIRVTTLESDGPGSLRAALEAEGPRIVVFEVGGVIDFEMTTIEITSPFLTVAGQTAPSPGITIIRGGLVVKTHDVLIQHIRVRPGDGADLSFRGWEVDGISTYGEDAYNVVIDHCSVSWATDEGISVSGPRLPRPRATSHFVTVSNCIIAENLNNATHSKGAHSKGALIHDNVQYVAYIGNLFAHNVDRNPYAKAFTLSVVANNLIYNPGTNAIRVGYVPSEWTGTGVNPLPARMTAVGNVLIHGENTLPHLALIGTEGLVFMEDNLAFKKDGSPARLSMGKVTLLHHKPLWPEGFIPVPAEELEEHIVANVGARPADRDSVDERIIRDLVERKGRIIDSQEEVGGYPAYEPVYRPLEIPDDVEAWLNELAAEVEGRASR</sequence>
<dbReference type="Gene3D" id="2.160.20.10">
    <property type="entry name" value="Single-stranded right-handed beta-helix, Pectin lyase-like"/>
    <property type="match status" value="1"/>
</dbReference>
<evidence type="ECO:0000313" key="5">
    <source>
        <dbReference type="Proteomes" id="UP000001296"/>
    </source>
</evidence>
<accession>E0RPR6</accession>
<dbReference type="InterPro" id="IPR011050">
    <property type="entry name" value="Pectin_lyase_fold/virulence"/>
</dbReference>
<dbReference type="GO" id="GO:0046872">
    <property type="term" value="F:metal ion binding"/>
    <property type="evidence" value="ECO:0007669"/>
    <property type="project" value="UniProtKB-KW"/>
</dbReference>
<dbReference type="AlphaFoldDB" id="E0RPR6"/>
<dbReference type="RefSeq" id="WP_013313221.1">
    <property type="nucleotide sequence ID" value="NC_014484.1"/>
</dbReference>
<reference key="1">
    <citation type="submission" date="2009-08" db="EMBL/GenBank/DDBJ databases">
        <title>The genome sequence of Spirochaeta thermophila DSM6192.</title>
        <authorList>
            <person name="Angelov A."/>
            <person name="Mientus M."/>
            <person name="Wittenberg S."/>
            <person name="Lehmann R."/>
            <person name="Liesegang H."/>
            <person name="Daniel R."/>
            <person name="Liebl W."/>
        </authorList>
    </citation>
    <scope>NUCLEOTIDE SEQUENCE</scope>
    <source>
        <strain>DSM 6192</strain>
    </source>
</reference>
<evidence type="ECO:0000256" key="2">
    <source>
        <dbReference type="ARBA" id="ARBA00023180"/>
    </source>
</evidence>
<reference evidence="4 5" key="2">
    <citation type="journal article" date="2010" name="J. Bacteriol.">
        <title>Genome sequence of the polysaccharide-degrading, thermophilic anaerobe Spirochaeta thermophila DSM 6192.</title>
        <authorList>
            <person name="Angelov A."/>
            <person name="Liebl S."/>
            <person name="Ballschmiter M."/>
            <person name="Bomeke M."/>
            <person name="Lehmann R."/>
            <person name="Liesegang H."/>
            <person name="Daniel R."/>
            <person name="Liebl W."/>
        </authorList>
    </citation>
    <scope>NUCLEOTIDE SEQUENCE [LARGE SCALE GENOMIC DNA]</scope>
    <source>
        <strain evidence="5">ATCC 49972 / DSM 6192 / RI 19.B1</strain>
    </source>
</reference>
<gene>
    <name evidence="4" type="ordered locus">STHERM_c04080</name>
</gene>
<dbReference type="CAZy" id="PL1">
    <property type="family name" value="Polysaccharide Lyase Family 1"/>
</dbReference>
<dbReference type="InterPro" id="IPR052063">
    <property type="entry name" value="Polysaccharide_Lyase_1"/>
</dbReference>
<keyword evidence="2" id="KW-0325">Glycoprotein</keyword>
<keyword evidence="3" id="KW-0732">Signal</keyword>
<dbReference type="PANTHER" id="PTHR42970">
    <property type="entry name" value="PECTATE LYASE C-RELATED"/>
    <property type="match status" value="1"/>
</dbReference>
<dbReference type="GO" id="GO:0016829">
    <property type="term" value="F:lyase activity"/>
    <property type="evidence" value="ECO:0007669"/>
    <property type="project" value="UniProtKB-KW"/>
</dbReference>
<dbReference type="PaxDb" id="665571-STHERM_c04080"/>
<evidence type="ECO:0000256" key="3">
    <source>
        <dbReference type="SAM" id="SignalP"/>
    </source>
</evidence>
<feature type="chain" id="PRO_5003139672" evidence="3">
    <location>
        <begin position="26"/>
        <end position="466"/>
    </location>
</feature>
<dbReference type="EMBL" id="CP001698">
    <property type="protein sequence ID" value="ADN01380.1"/>
    <property type="molecule type" value="Genomic_DNA"/>
</dbReference>
<feature type="signal peptide" evidence="3">
    <location>
        <begin position="1"/>
        <end position="25"/>
    </location>
</feature>
<evidence type="ECO:0000313" key="4">
    <source>
        <dbReference type="EMBL" id="ADN01380.1"/>
    </source>
</evidence>
<organism evidence="4 5">
    <name type="scientific">Winmispira thermophila (strain ATCC 49972 / DSM 6192 / RI 19.B1)</name>
    <name type="common">Spirochaeta thermophila</name>
    <dbReference type="NCBI Taxonomy" id="665571"/>
    <lineage>
        <taxon>Bacteria</taxon>
        <taxon>Pseudomonadati</taxon>
        <taxon>Spirochaetota</taxon>
        <taxon>Spirochaetia</taxon>
        <taxon>Winmispirales</taxon>
        <taxon>Winmispiraceae</taxon>
        <taxon>Winmispira</taxon>
    </lineage>
</organism>
<name>E0RPR6_WINT6</name>
<proteinExistence type="predicted"/>
<keyword evidence="4" id="KW-0456">Lyase</keyword>
<dbReference type="SUPFAM" id="SSF51126">
    <property type="entry name" value="Pectin lyase-like"/>
    <property type="match status" value="1"/>
</dbReference>
<dbReference type="PANTHER" id="PTHR42970:SF1">
    <property type="entry name" value="PECTATE LYASE C-RELATED"/>
    <property type="match status" value="1"/>
</dbReference>